<geneLocation type="plasmid" evidence="1">
    <name>4</name>
</geneLocation>
<protein>
    <submittedName>
        <fullName evidence="1">Uncharacterized protein</fullName>
    </submittedName>
</protein>
<dbReference type="AlphaFoldDB" id="A0A0H5PA16"/>
<dbReference type="RefSeq" id="WP_060595231.1">
    <property type="nucleotide sequence ID" value="NZ_CP031419.1"/>
</dbReference>
<gene>
    <name evidence="1" type="ORF">ERS450000_06084</name>
</gene>
<reference evidence="2" key="1">
    <citation type="submission" date="2015-03" db="EMBL/GenBank/DDBJ databases">
        <authorList>
            <consortium name="Pathogen Informatics"/>
        </authorList>
    </citation>
    <scope>NUCLEOTIDE SEQUENCE [LARGE SCALE GENOMIC DNA]</scope>
    <source>
        <strain evidence="2">NCTC11134</strain>
        <plasmid evidence="2">4</plasmid>
    </source>
</reference>
<name>A0A0H5PA16_NOCFR</name>
<sequence>MPSTKFDALVAEAQVRYAPELTALTELGYDAQVRVVGHVNIYIPVGEVRGIPLEMLVCNGDGLALGADEIAASTEWCASVYSRLDGTPLEIFCYGYTAVAAVQAAAALLHDPVRVAVLSSSRRWDFAMLPAAALGDPDREATLLGPLTSDGLVPTNVIVLDEDVPGWTQGCSTHSHCYPIERAAAVVAHRDCAHAQLADWTAHGLVDGWWASLTDEGRA</sequence>
<dbReference type="Proteomes" id="UP000057820">
    <property type="component" value="Plasmid 4"/>
</dbReference>
<proteinExistence type="predicted"/>
<dbReference type="EMBL" id="LN868941">
    <property type="protein sequence ID" value="CRY84542.1"/>
    <property type="molecule type" value="Genomic_DNA"/>
</dbReference>
<organism evidence="1 2">
    <name type="scientific">Nocardia farcinica</name>
    <dbReference type="NCBI Taxonomy" id="37329"/>
    <lineage>
        <taxon>Bacteria</taxon>
        <taxon>Bacillati</taxon>
        <taxon>Actinomycetota</taxon>
        <taxon>Actinomycetes</taxon>
        <taxon>Mycobacteriales</taxon>
        <taxon>Nocardiaceae</taxon>
        <taxon>Nocardia</taxon>
    </lineage>
</organism>
<dbReference type="KEGG" id="nfr:ERS450000_06084"/>
<evidence type="ECO:0000313" key="2">
    <source>
        <dbReference type="Proteomes" id="UP000057820"/>
    </source>
</evidence>
<keyword evidence="1" id="KW-0614">Plasmid</keyword>
<accession>A0A0H5PA16</accession>
<evidence type="ECO:0000313" key="1">
    <source>
        <dbReference type="EMBL" id="CRY84542.1"/>
    </source>
</evidence>